<name>A0A5N6VVK0_9EURO</name>
<protein>
    <submittedName>
        <fullName evidence="2">Uncharacterized protein</fullName>
    </submittedName>
</protein>
<gene>
    <name evidence="2" type="ORF">BDV41DRAFT_577494</name>
</gene>
<keyword evidence="3" id="KW-1185">Reference proteome</keyword>
<organism evidence="2 3">
    <name type="scientific">Aspergillus transmontanensis</name>
    <dbReference type="NCBI Taxonomy" id="1034304"/>
    <lineage>
        <taxon>Eukaryota</taxon>
        <taxon>Fungi</taxon>
        <taxon>Dikarya</taxon>
        <taxon>Ascomycota</taxon>
        <taxon>Pezizomycotina</taxon>
        <taxon>Eurotiomycetes</taxon>
        <taxon>Eurotiomycetidae</taxon>
        <taxon>Eurotiales</taxon>
        <taxon>Aspergillaceae</taxon>
        <taxon>Aspergillus</taxon>
        <taxon>Aspergillus subgen. Circumdati</taxon>
    </lineage>
</organism>
<keyword evidence="1" id="KW-0812">Transmembrane</keyword>
<keyword evidence="1" id="KW-0472">Membrane</keyword>
<accession>A0A5N6VVK0</accession>
<reference evidence="3" key="1">
    <citation type="submission" date="2019-04" db="EMBL/GenBank/DDBJ databases">
        <title>Friends and foes A comparative genomics studyof 23 Aspergillus species from section Flavi.</title>
        <authorList>
            <consortium name="DOE Joint Genome Institute"/>
            <person name="Kjaerbolling I."/>
            <person name="Vesth T."/>
            <person name="Frisvad J.C."/>
            <person name="Nybo J.L."/>
            <person name="Theobald S."/>
            <person name="Kildgaard S."/>
            <person name="Isbrandt T."/>
            <person name="Kuo A."/>
            <person name="Sato A."/>
            <person name="Lyhne E.K."/>
            <person name="Kogle M.E."/>
            <person name="Wiebenga A."/>
            <person name="Kun R.S."/>
            <person name="Lubbers R.J."/>
            <person name="Makela M.R."/>
            <person name="Barry K."/>
            <person name="Chovatia M."/>
            <person name="Clum A."/>
            <person name="Daum C."/>
            <person name="Haridas S."/>
            <person name="He G."/>
            <person name="LaButti K."/>
            <person name="Lipzen A."/>
            <person name="Mondo S."/>
            <person name="Riley R."/>
            <person name="Salamov A."/>
            <person name="Simmons B.A."/>
            <person name="Magnuson J.K."/>
            <person name="Henrissat B."/>
            <person name="Mortensen U.H."/>
            <person name="Larsen T.O."/>
            <person name="Devries R.P."/>
            <person name="Grigoriev I.V."/>
            <person name="Machida M."/>
            <person name="Baker S.E."/>
            <person name="Andersen M.R."/>
        </authorList>
    </citation>
    <scope>NUCLEOTIDE SEQUENCE [LARGE SCALE GENOMIC DNA]</scope>
    <source>
        <strain evidence="3">CBS 130015</strain>
    </source>
</reference>
<evidence type="ECO:0000313" key="3">
    <source>
        <dbReference type="Proteomes" id="UP000325433"/>
    </source>
</evidence>
<feature type="transmembrane region" description="Helical" evidence="1">
    <location>
        <begin position="37"/>
        <end position="69"/>
    </location>
</feature>
<dbReference type="Proteomes" id="UP000325433">
    <property type="component" value="Unassembled WGS sequence"/>
</dbReference>
<keyword evidence="1" id="KW-1133">Transmembrane helix</keyword>
<evidence type="ECO:0000313" key="2">
    <source>
        <dbReference type="EMBL" id="KAE8312551.1"/>
    </source>
</evidence>
<dbReference type="EMBL" id="ML738332">
    <property type="protein sequence ID" value="KAE8312551.1"/>
    <property type="molecule type" value="Genomic_DNA"/>
</dbReference>
<dbReference type="AlphaFoldDB" id="A0A5N6VVK0"/>
<sequence length="115" mass="12201">MKEVTTAALAVTKAVPLAVLAVSMEALEVLVASTEVVPVVLVAMAVLVVSMEAAPVALVVTVALAALAVTKQKTLVVLATAVGGNLKRIKLPRKHILHEWKWDWNSTSLSVYNFD</sequence>
<evidence type="ECO:0000256" key="1">
    <source>
        <dbReference type="SAM" id="Phobius"/>
    </source>
</evidence>
<proteinExistence type="predicted"/>